<dbReference type="SUPFAM" id="SSF118196">
    <property type="entry name" value="YaeB-like"/>
    <property type="match status" value="1"/>
</dbReference>
<dbReference type="GO" id="GO:0008168">
    <property type="term" value="F:methyltransferase activity"/>
    <property type="evidence" value="ECO:0007669"/>
    <property type="project" value="UniProtKB-KW"/>
</dbReference>
<evidence type="ECO:0000256" key="2">
    <source>
        <dbReference type="ARBA" id="ARBA00033753"/>
    </source>
</evidence>
<dbReference type="KEGG" id="bhc:JFL75_19435"/>
<name>A0A7T8BA18_9SPIR</name>
<organism evidence="4 5">
    <name type="scientific">Breznakiella homolactica</name>
    <dbReference type="NCBI Taxonomy" id="2798577"/>
    <lineage>
        <taxon>Bacteria</taxon>
        <taxon>Pseudomonadati</taxon>
        <taxon>Spirochaetota</taxon>
        <taxon>Spirochaetia</taxon>
        <taxon>Spirochaetales</taxon>
        <taxon>Breznakiellaceae</taxon>
        <taxon>Breznakiella</taxon>
    </lineage>
</organism>
<dbReference type="Gene3D" id="2.40.30.70">
    <property type="entry name" value="YaeB-like"/>
    <property type="match status" value="1"/>
</dbReference>
<sequence>MKFTVNSIGEIRDENGPYIALDPKYAPGLLGLEGFGHVVIVWVPNQLPPWSDDYLETPGPYTKGPARLGVFAGRGPMRPNPLCISVNRVTGIDAKNGTIRIEWTDAAPGSPVLDIKPYHPSEDRVREISVPAWCSHWPQWYEDSGEFGWEEEFNF</sequence>
<keyword evidence="1" id="KW-0949">S-adenosyl-L-methionine</keyword>
<dbReference type="InterPro" id="IPR023370">
    <property type="entry name" value="TrmO-like_N"/>
</dbReference>
<evidence type="ECO:0000259" key="3">
    <source>
        <dbReference type="PROSITE" id="PS51668"/>
    </source>
</evidence>
<dbReference type="PANTHER" id="PTHR12818:SF0">
    <property type="entry name" value="TRNA (ADENINE(37)-N6)-METHYLTRANSFERASE"/>
    <property type="match status" value="1"/>
</dbReference>
<keyword evidence="4" id="KW-0489">Methyltransferase</keyword>
<feature type="domain" description="TsaA-like" evidence="3">
    <location>
        <begin position="5"/>
        <end position="127"/>
    </location>
</feature>
<comment type="similarity">
    <text evidence="2">Belongs to the tRNA methyltransferase O family.</text>
</comment>
<protein>
    <submittedName>
        <fullName evidence="4">SAM-dependent methyltransferase</fullName>
    </submittedName>
</protein>
<dbReference type="InterPro" id="IPR036414">
    <property type="entry name" value="YaeB_N_sf"/>
</dbReference>
<keyword evidence="4" id="KW-0808">Transferase</keyword>
<reference evidence="4" key="1">
    <citation type="submission" date="2021-01" db="EMBL/GenBank/DDBJ databases">
        <title>Description of Breznakiella homolactica.</title>
        <authorList>
            <person name="Song Y."/>
            <person name="Brune A."/>
        </authorList>
    </citation>
    <scope>NUCLEOTIDE SEQUENCE</scope>
    <source>
        <strain evidence="4">RmG30</strain>
    </source>
</reference>
<dbReference type="Pfam" id="PF01980">
    <property type="entry name" value="TrmO_N"/>
    <property type="match status" value="1"/>
</dbReference>
<dbReference type="PROSITE" id="PS51668">
    <property type="entry name" value="TSAA_2"/>
    <property type="match status" value="1"/>
</dbReference>
<dbReference type="InterPro" id="IPR040372">
    <property type="entry name" value="YaeB-like"/>
</dbReference>
<evidence type="ECO:0000256" key="1">
    <source>
        <dbReference type="ARBA" id="ARBA00022691"/>
    </source>
</evidence>
<accession>A0A7T8BA18</accession>
<keyword evidence="5" id="KW-1185">Reference proteome</keyword>
<dbReference type="AlphaFoldDB" id="A0A7T8BA18"/>
<dbReference type="EMBL" id="CP067089">
    <property type="protein sequence ID" value="QQO09077.1"/>
    <property type="molecule type" value="Genomic_DNA"/>
</dbReference>
<dbReference type="GO" id="GO:0032259">
    <property type="term" value="P:methylation"/>
    <property type="evidence" value="ECO:0007669"/>
    <property type="project" value="UniProtKB-KW"/>
</dbReference>
<evidence type="ECO:0000313" key="5">
    <source>
        <dbReference type="Proteomes" id="UP000595917"/>
    </source>
</evidence>
<dbReference type="PANTHER" id="PTHR12818">
    <property type="entry name" value="TRNA (ADENINE(37)-N6)-METHYLTRANSFERASE"/>
    <property type="match status" value="1"/>
</dbReference>
<dbReference type="RefSeq" id="WP_215626382.1">
    <property type="nucleotide sequence ID" value="NZ_CP067089.2"/>
</dbReference>
<dbReference type="Proteomes" id="UP000595917">
    <property type="component" value="Chromosome"/>
</dbReference>
<evidence type="ECO:0000313" key="4">
    <source>
        <dbReference type="EMBL" id="QQO09077.1"/>
    </source>
</evidence>
<proteinExistence type="inferred from homology"/>
<dbReference type="InterPro" id="IPR036413">
    <property type="entry name" value="YaeB-like_sf"/>
</dbReference>
<gene>
    <name evidence="4" type="ORF">JFL75_19435</name>
</gene>